<feature type="transmembrane region" description="Helical" evidence="11">
    <location>
        <begin position="23"/>
        <end position="41"/>
    </location>
</feature>
<comment type="similarity">
    <text evidence="3 11">Belongs to the peptidase M50B family.</text>
</comment>
<evidence type="ECO:0000256" key="6">
    <source>
        <dbReference type="ARBA" id="ARBA00022801"/>
    </source>
</evidence>
<dbReference type="InterPro" id="IPR036034">
    <property type="entry name" value="PDZ_sf"/>
</dbReference>
<dbReference type="InterPro" id="IPR008915">
    <property type="entry name" value="Peptidase_M50"/>
</dbReference>
<feature type="transmembrane region" description="Helical" evidence="11">
    <location>
        <begin position="455"/>
        <end position="472"/>
    </location>
</feature>
<dbReference type="PANTHER" id="PTHR42837">
    <property type="entry name" value="REGULATOR OF SIGMA-E PROTEASE RSEP"/>
    <property type="match status" value="1"/>
</dbReference>
<comment type="subcellular location">
    <subcellularLocation>
        <location evidence="2">Membrane</location>
        <topology evidence="2">Multi-pass membrane protein</topology>
    </subcellularLocation>
</comment>
<evidence type="ECO:0000256" key="9">
    <source>
        <dbReference type="ARBA" id="ARBA00023049"/>
    </source>
</evidence>
<feature type="transmembrane region" description="Helical" evidence="11">
    <location>
        <begin position="119"/>
        <end position="140"/>
    </location>
</feature>
<keyword evidence="10 11" id="KW-0472">Membrane</keyword>
<evidence type="ECO:0000313" key="13">
    <source>
        <dbReference type="EMBL" id="AVO40070.1"/>
    </source>
</evidence>
<protein>
    <recommendedName>
        <fullName evidence="11">Zinc metalloprotease</fullName>
        <ecNumber evidence="11">3.4.24.-</ecNumber>
    </recommendedName>
</protein>
<keyword evidence="9 11" id="KW-0482">Metalloprotease</keyword>
<proteinExistence type="inferred from homology"/>
<evidence type="ECO:0000256" key="10">
    <source>
        <dbReference type="ARBA" id="ARBA00023136"/>
    </source>
</evidence>
<sequence length="477" mass="51747">MHRRAAARSSTPRAWRPDLRKELHVLTLIAFIGALAILIAVHEYGHYRVAVACGVKVLRFSIGFGKPLLRWQPKGSSTEFVLAAFPLGGFVRMLDEREAPVSPEERHLAFNTQPLRARAAIVAAGPLANLLLAVLLYALVNWAGVQEPMAYISSPPAGSIAQVAGLHGGERIQSAALGDDEPRELRSFEDLRWTLTRGALDSTPVRLEVEVRPGAPLRSVLLPLDQIDVREADAQLLRKIGIVTPWTRPVIGEVMEGGAAARAGLQPGDLVLRIGDADIGDAQQLRERIRSSVRAGAPLAQPWRIERGGRLLELDIAPDLADEEGAKIGRIGAYVGEPPQFTTVRYGVLEGLWGGVERTWQVSALSLKMMGRMLIGEASIKNLSGPLTIADYAGRSAHGGLTHYLTFLALISVSLGVLNLLPLPVLDGGHLMYYLWEGLTGKGVSEAWMEKLQRGGVAILLLMMSIALFNDLNRLFG</sequence>
<name>A0A2S0MVZ7_9BURK</name>
<dbReference type="Gene3D" id="2.30.42.10">
    <property type="match status" value="2"/>
</dbReference>
<dbReference type="GO" id="GO:0004222">
    <property type="term" value="F:metalloendopeptidase activity"/>
    <property type="evidence" value="ECO:0007669"/>
    <property type="project" value="InterPro"/>
</dbReference>
<keyword evidence="8 11" id="KW-1133">Transmembrane helix</keyword>
<dbReference type="GO" id="GO:0006508">
    <property type="term" value="P:proteolysis"/>
    <property type="evidence" value="ECO:0007669"/>
    <property type="project" value="UniProtKB-KW"/>
</dbReference>
<keyword evidence="4 13" id="KW-0645">Protease</keyword>
<reference evidence="13 14" key="1">
    <citation type="submission" date="2018-03" db="EMBL/GenBank/DDBJ databases">
        <title>Genome sequencing of Simplicispira sp.</title>
        <authorList>
            <person name="Kim S.-J."/>
            <person name="Heo J."/>
            <person name="Kwon S.-W."/>
        </authorList>
    </citation>
    <scope>NUCLEOTIDE SEQUENCE [LARGE SCALE GENOMIC DNA]</scope>
    <source>
        <strain evidence="13 14">SC1-8</strain>
    </source>
</reference>
<evidence type="ECO:0000256" key="8">
    <source>
        <dbReference type="ARBA" id="ARBA00022989"/>
    </source>
</evidence>
<feature type="domain" description="PDZ" evidence="12">
    <location>
        <begin position="226"/>
        <end position="279"/>
    </location>
</feature>
<dbReference type="KEGG" id="simp:C6571_01085"/>
<accession>A0A2S0MVZ7</accession>
<gene>
    <name evidence="13" type="primary">rseP</name>
    <name evidence="13" type="ORF">C6571_01085</name>
</gene>
<keyword evidence="14" id="KW-1185">Reference proteome</keyword>
<dbReference type="InterPro" id="IPR041489">
    <property type="entry name" value="PDZ_6"/>
</dbReference>
<feature type="transmembrane region" description="Helical" evidence="11">
    <location>
        <begin position="404"/>
        <end position="426"/>
    </location>
</feature>
<evidence type="ECO:0000256" key="1">
    <source>
        <dbReference type="ARBA" id="ARBA00001947"/>
    </source>
</evidence>
<organism evidence="13 14">
    <name type="scientific">Simplicispira suum</name>
    <dbReference type="NCBI Taxonomy" id="2109915"/>
    <lineage>
        <taxon>Bacteria</taxon>
        <taxon>Pseudomonadati</taxon>
        <taxon>Pseudomonadota</taxon>
        <taxon>Betaproteobacteria</taxon>
        <taxon>Burkholderiales</taxon>
        <taxon>Comamonadaceae</taxon>
        <taxon>Simplicispira</taxon>
    </lineage>
</organism>
<comment type="cofactor">
    <cofactor evidence="1 11">
        <name>Zn(2+)</name>
        <dbReference type="ChEBI" id="CHEBI:29105"/>
    </cofactor>
</comment>
<dbReference type="InterPro" id="IPR004387">
    <property type="entry name" value="Pept_M50_Zn"/>
</dbReference>
<evidence type="ECO:0000256" key="5">
    <source>
        <dbReference type="ARBA" id="ARBA00022692"/>
    </source>
</evidence>
<evidence type="ECO:0000313" key="14">
    <source>
        <dbReference type="Proteomes" id="UP000239326"/>
    </source>
</evidence>
<evidence type="ECO:0000256" key="3">
    <source>
        <dbReference type="ARBA" id="ARBA00007931"/>
    </source>
</evidence>
<evidence type="ECO:0000256" key="2">
    <source>
        <dbReference type="ARBA" id="ARBA00004141"/>
    </source>
</evidence>
<keyword evidence="5 11" id="KW-0812">Transmembrane</keyword>
<dbReference type="NCBIfam" id="TIGR00054">
    <property type="entry name" value="RIP metalloprotease RseP"/>
    <property type="match status" value="1"/>
</dbReference>
<keyword evidence="11" id="KW-0479">Metal-binding</keyword>
<dbReference type="EMBL" id="CP027669">
    <property type="protein sequence ID" value="AVO40070.1"/>
    <property type="molecule type" value="Genomic_DNA"/>
</dbReference>
<dbReference type="Pfam" id="PF17820">
    <property type="entry name" value="PDZ_6"/>
    <property type="match status" value="1"/>
</dbReference>
<dbReference type="SUPFAM" id="SSF50156">
    <property type="entry name" value="PDZ domain-like"/>
    <property type="match status" value="1"/>
</dbReference>
<evidence type="ECO:0000259" key="12">
    <source>
        <dbReference type="PROSITE" id="PS50106"/>
    </source>
</evidence>
<dbReference type="OrthoDB" id="9782003at2"/>
<dbReference type="Proteomes" id="UP000239326">
    <property type="component" value="Chromosome"/>
</dbReference>
<dbReference type="AlphaFoldDB" id="A0A2S0MVZ7"/>
<keyword evidence="6 11" id="KW-0378">Hydrolase</keyword>
<dbReference type="InterPro" id="IPR001478">
    <property type="entry name" value="PDZ"/>
</dbReference>
<evidence type="ECO:0000256" key="11">
    <source>
        <dbReference type="RuleBase" id="RU362031"/>
    </source>
</evidence>
<dbReference type="CDD" id="cd23081">
    <property type="entry name" value="cpPDZ_EcRseP-like"/>
    <property type="match status" value="1"/>
</dbReference>
<keyword evidence="7 11" id="KW-0862">Zinc</keyword>
<dbReference type="PROSITE" id="PS50106">
    <property type="entry name" value="PDZ"/>
    <property type="match status" value="1"/>
</dbReference>
<dbReference type="GO" id="GO:0016020">
    <property type="term" value="C:membrane"/>
    <property type="evidence" value="ECO:0007669"/>
    <property type="project" value="UniProtKB-SubCell"/>
</dbReference>
<dbReference type="Pfam" id="PF02163">
    <property type="entry name" value="Peptidase_M50"/>
    <property type="match status" value="1"/>
</dbReference>
<dbReference type="EC" id="3.4.24.-" evidence="11"/>
<dbReference type="GO" id="GO:0046872">
    <property type="term" value="F:metal ion binding"/>
    <property type="evidence" value="ECO:0007669"/>
    <property type="project" value="UniProtKB-KW"/>
</dbReference>
<evidence type="ECO:0000256" key="7">
    <source>
        <dbReference type="ARBA" id="ARBA00022833"/>
    </source>
</evidence>
<dbReference type="PANTHER" id="PTHR42837:SF2">
    <property type="entry name" value="MEMBRANE METALLOPROTEASE ARASP2, CHLOROPLASTIC-RELATED"/>
    <property type="match status" value="1"/>
</dbReference>
<evidence type="ECO:0000256" key="4">
    <source>
        <dbReference type="ARBA" id="ARBA00022670"/>
    </source>
</evidence>
<dbReference type="CDD" id="cd06163">
    <property type="entry name" value="S2P-M50_PDZ_RseP-like"/>
    <property type="match status" value="1"/>
</dbReference>